<feature type="region of interest" description="Disordered" evidence="1">
    <location>
        <begin position="31"/>
        <end position="57"/>
    </location>
</feature>
<name>A0A4R4XC99_9ACTN</name>
<sequence length="184" mass="19352">MLTALAALITAGTGLLLGLNQVGVLGESATDLPATTTPQQSSSPVPPGPSSGPGSSIAPGGQLKVALPYGQPIRVGEVAYELVSATTRPDADGKLALSLSVRMISYSRYDANFWDANFRVIVGRDTYPASGGLNELVSGDSTKVGEVLFVIPDTTRTAVLRIKFNEGDREVPFQLRPPSRARQR</sequence>
<gene>
    <name evidence="2" type="ORF">E1218_08105</name>
</gene>
<dbReference type="RefSeq" id="WP_165949174.1">
    <property type="nucleotide sequence ID" value="NZ_SMKR01000024.1"/>
</dbReference>
<keyword evidence="3" id="KW-1185">Reference proteome</keyword>
<comment type="caution">
    <text evidence="2">The sequence shown here is derived from an EMBL/GenBank/DDBJ whole genome shotgun (WGS) entry which is preliminary data.</text>
</comment>
<organism evidence="2 3">
    <name type="scientific">Kribbella turkmenica</name>
    <dbReference type="NCBI Taxonomy" id="2530375"/>
    <lineage>
        <taxon>Bacteria</taxon>
        <taxon>Bacillati</taxon>
        <taxon>Actinomycetota</taxon>
        <taxon>Actinomycetes</taxon>
        <taxon>Propionibacteriales</taxon>
        <taxon>Kribbellaceae</taxon>
        <taxon>Kribbella</taxon>
    </lineage>
</organism>
<protein>
    <recommendedName>
        <fullName evidence="4">DUF4352 domain-containing protein</fullName>
    </recommendedName>
</protein>
<evidence type="ECO:0000256" key="1">
    <source>
        <dbReference type="SAM" id="MobiDB-lite"/>
    </source>
</evidence>
<evidence type="ECO:0008006" key="4">
    <source>
        <dbReference type="Google" id="ProtNLM"/>
    </source>
</evidence>
<evidence type="ECO:0000313" key="2">
    <source>
        <dbReference type="EMBL" id="TDD28215.1"/>
    </source>
</evidence>
<dbReference type="Proteomes" id="UP000295172">
    <property type="component" value="Unassembled WGS sequence"/>
</dbReference>
<accession>A0A4R4XC99</accession>
<dbReference type="EMBL" id="SMKR01000024">
    <property type="protein sequence ID" value="TDD28215.1"/>
    <property type="molecule type" value="Genomic_DNA"/>
</dbReference>
<evidence type="ECO:0000313" key="3">
    <source>
        <dbReference type="Proteomes" id="UP000295172"/>
    </source>
</evidence>
<proteinExistence type="predicted"/>
<reference evidence="2 3" key="1">
    <citation type="submission" date="2019-02" db="EMBL/GenBank/DDBJ databases">
        <title>Draft genome sequences of novel Actinobacteria.</title>
        <authorList>
            <person name="Sahin N."/>
            <person name="Ay H."/>
            <person name="Saygin H."/>
        </authorList>
    </citation>
    <scope>NUCLEOTIDE SEQUENCE [LARGE SCALE GENOMIC DNA]</scope>
    <source>
        <strain evidence="2 3">16K104</strain>
    </source>
</reference>
<dbReference type="AlphaFoldDB" id="A0A4R4XC99"/>